<keyword evidence="3 6" id="KW-0815">Transposition</keyword>
<dbReference type="Proteomes" id="UP000312594">
    <property type="component" value="Unassembled WGS sequence"/>
</dbReference>
<keyword evidence="6" id="KW-0814">Transposable element</keyword>
<dbReference type="GO" id="GO:0006313">
    <property type="term" value="P:DNA transposition"/>
    <property type="evidence" value="ECO:0007669"/>
    <property type="project" value="UniProtKB-UniRule"/>
</dbReference>
<evidence type="ECO:0000256" key="2">
    <source>
        <dbReference type="ARBA" id="ARBA00010961"/>
    </source>
</evidence>
<evidence type="ECO:0000313" key="7">
    <source>
        <dbReference type="EMBL" id="TNU87901.1"/>
    </source>
</evidence>
<evidence type="ECO:0000256" key="1">
    <source>
        <dbReference type="ARBA" id="ARBA00002190"/>
    </source>
</evidence>
<dbReference type="PANTHER" id="PTHR33217">
    <property type="entry name" value="TRANSPOSASE FOR INSERTION SEQUENCE ELEMENT IS1081"/>
    <property type="match status" value="1"/>
</dbReference>
<name>A0A5C5BR07_EGGLN</name>
<sequence length="200" mass="22105">MPAMDTLLFNDPEVKGLAFAILEECTDLQAFGRRMLELLANAAMSAKADEACNAPYGERDEGRVNSRNGYRERGLSTAAGDVALKIPKLRRGSFFPEDLIERYCRVDRALVAAVAEMYVMGISTRKVEAVAGELGVRSMSKSQVSRLCECLDAEVDAFRRQRFDGVRFAYLWLDATYVKCRVEGRSASQAVVTAIGLDDT</sequence>
<dbReference type="PANTHER" id="PTHR33217:SF7">
    <property type="entry name" value="TRANSPOSASE FOR INSERTION SEQUENCE ELEMENT IS1081"/>
    <property type="match status" value="1"/>
</dbReference>
<keyword evidence="5 6" id="KW-0233">DNA recombination</keyword>
<accession>A0A5C5BR07</accession>
<proteinExistence type="inferred from homology"/>
<gene>
    <name evidence="7" type="ORF">FIC87_15085</name>
</gene>
<comment type="caution">
    <text evidence="7">The sequence shown here is derived from an EMBL/GenBank/DDBJ whole genome shotgun (WGS) entry which is preliminary data.</text>
</comment>
<keyword evidence="4 6" id="KW-0238">DNA-binding</keyword>
<evidence type="ECO:0000256" key="5">
    <source>
        <dbReference type="ARBA" id="ARBA00023172"/>
    </source>
</evidence>
<dbReference type="AlphaFoldDB" id="A0A5C5BR07"/>
<comment type="similarity">
    <text evidence="2 6">Belongs to the transposase mutator family.</text>
</comment>
<dbReference type="GO" id="GO:0003677">
    <property type="term" value="F:DNA binding"/>
    <property type="evidence" value="ECO:0007669"/>
    <property type="project" value="UniProtKB-UniRule"/>
</dbReference>
<dbReference type="EMBL" id="VEVP01000099">
    <property type="protein sequence ID" value="TNU87901.1"/>
    <property type="molecule type" value="Genomic_DNA"/>
</dbReference>
<evidence type="ECO:0000256" key="3">
    <source>
        <dbReference type="ARBA" id="ARBA00022578"/>
    </source>
</evidence>
<feature type="non-terminal residue" evidence="7">
    <location>
        <position position="200"/>
    </location>
</feature>
<dbReference type="GO" id="GO:0004803">
    <property type="term" value="F:transposase activity"/>
    <property type="evidence" value="ECO:0007669"/>
    <property type="project" value="UniProtKB-UniRule"/>
</dbReference>
<protein>
    <recommendedName>
        <fullName evidence="6">Mutator family transposase</fullName>
    </recommendedName>
</protein>
<comment type="function">
    <text evidence="1 6">Required for the transposition of the insertion element.</text>
</comment>
<evidence type="ECO:0000313" key="8">
    <source>
        <dbReference type="Proteomes" id="UP000312594"/>
    </source>
</evidence>
<organism evidence="7 8">
    <name type="scientific">Eggerthella lenta</name>
    <name type="common">Eubacterium lentum</name>
    <dbReference type="NCBI Taxonomy" id="84112"/>
    <lineage>
        <taxon>Bacteria</taxon>
        <taxon>Bacillati</taxon>
        <taxon>Actinomycetota</taxon>
        <taxon>Coriobacteriia</taxon>
        <taxon>Eggerthellales</taxon>
        <taxon>Eggerthellaceae</taxon>
        <taxon>Eggerthella</taxon>
    </lineage>
</organism>
<reference evidence="7 8" key="1">
    <citation type="journal article" date="2005" name="Appl. Environ. Microbiol.">
        <title>Intestinal bacterial communities that produce active estrogen-like compounds enterodiol and enterolactone in humans.</title>
        <authorList>
            <person name="Clavel T."/>
            <person name="Henderson G."/>
            <person name="Alpert C.A."/>
            <person name="Philippe C."/>
            <person name="Rigottier-Gois L."/>
            <person name="Dore J."/>
            <person name="Blaut M."/>
        </authorList>
    </citation>
    <scope>NUCLEOTIDE SEQUENCE [LARGE SCALE GENOMIC DNA]</scope>
    <source>
        <strain evidence="7 8">SECO-MT75m2</strain>
    </source>
</reference>
<evidence type="ECO:0000256" key="6">
    <source>
        <dbReference type="RuleBase" id="RU365089"/>
    </source>
</evidence>
<dbReference type="InterPro" id="IPR001207">
    <property type="entry name" value="Transposase_mutator"/>
</dbReference>
<evidence type="ECO:0000256" key="4">
    <source>
        <dbReference type="ARBA" id="ARBA00023125"/>
    </source>
</evidence>
<dbReference type="Pfam" id="PF00872">
    <property type="entry name" value="Transposase_mut"/>
    <property type="match status" value="1"/>
</dbReference>